<dbReference type="SUPFAM" id="SSF48452">
    <property type="entry name" value="TPR-like"/>
    <property type="match status" value="1"/>
</dbReference>
<dbReference type="Gene3D" id="1.25.40.10">
    <property type="entry name" value="Tetratricopeptide repeat domain"/>
    <property type="match status" value="3"/>
</dbReference>
<dbReference type="GO" id="GO:0005737">
    <property type="term" value="C:cytoplasm"/>
    <property type="evidence" value="ECO:0007669"/>
    <property type="project" value="TreeGrafter"/>
</dbReference>
<dbReference type="InterPro" id="IPR052630">
    <property type="entry name" value="TTC17"/>
</dbReference>
<dbReference type="FunFam" id="1.25.40.10:FF:000061">
    <property type="entry name" value="Tetratricopeptide repeat domain 17"/>
    <property type="match status" value="1"/>
</dbReference>
<dbReference type="Pfam" id="PF13181">
    <property type="entry name" value="TPR_8"/>
    <property type="match status" value="2"/>
</dbReference>
<feature type="compositionally biased region" description="Gly residues" evidence="3">
    <location>
        <begin position="469"/>
        <end position="490"/>
    </location>
</feature>
<evidence type="ECO:0000256" key="1">
    <source>
        <dbReference type="PROSITE-ProRule" id="PRU00339"/>
    </source>
</evidence>
<dbReference type="GO" id="GO:0015629">
    <property type="term" value="C:actin cytoskeleton"/>
    <property type="evidence" value="ECO:0007669"/>
    <property type="project" value="TreeGrafter"/>
</dbReference>
<feature type="region of interest" description="Disordered" evidence="3">
    <location>
        <begin position="769"/>
        <end position="794"/>
    </location>
</feature>
<name>A0A8C4WVQ3_EPTBU</name>
<keyword evidence="5" id="KW-1185">Reference proteome</keyword>
<dbReference type="InterPro" id="IPR019734">
    <property type="entry name" value="TPR_rpt"/>
</dbReference>
<sequence>MAPVLGCGVASKSFSRPFCVTMSAAVAMLVVVPAPTFGTTHWIVTEDGRIQQQVDSQLSMKHPHDLVLFMRQEARVESLKRLEQVLVDKKIHIEENEDKDTRLEERHYKDDVDCSKADVPLGDLDLYDSTFIPLERKNIRPEEYIDIRHTPGADTSQPDCTKAMDLPYSMHAFQHLRGVQERANLSASIMSKEDAIFQSLPLRESRNIDQIGHLISEALKKNNTSWVLYNMASFFWRMKNQPFHVVECAMRALHLSPREHKDIALINLGNVLHRGHFSADAVIVVHAAVDVAVDTVTSHYTLGNIYAMLGEYNHSVLFYQQALMLQPWFKAAAQRRHAVLCQQKLEHKLEAQHRSLQLTLSELKEYQRQHDLYLEQQEQLERLKIPQEEQLLRSILHETHLARDTHSGNHQLCKLSERDKIMLCQSDQPVRYSKGEGLESVERVQFGQEESIAGTTKVSAAAAGEGVEEGSGGGGGGGGDEAGAGGGGGRDGSDVSNKSTCSSPNLCPSTQGWLWPGLHECLQHSTASTNGTLTFYPSLERKGLDVEQTRMKLRRLAEGVAGRFEPECSSLSAPLRMRDSYKHLLLLQEKNVTSTDVDHSLQQWLADLIPTITDDQLIPRSLAVALQQQTEPVWLFQLFSGLYWAGQGRVSRGVDCFHRSLHHAPLQWLDIPLVSIASVLLHSGRPDQALEMLLLAAKTNDSEVSVYLALGSAHLVMGNLSASIAAYRKAAQLMGECSLCKREIQRTRCYQLYPSLYNNRPLVEQRKDAALKESPQQDEEHNSSEAESQQVGTVEQRWREGLWPECAARISQTGSTLDEVRPGSLELGAPCGTFEGSLEVKGHRVDLQGLRVVGSSHQDLPGPCFGDCNDGDDEEWITVQVKRSKKHRVPDVKVPETDADSANGDSSAKKRPIMSRPESMQHDWPSLTECQRRDVQDFTFPSTWLPVSAKDIDLSQYIDFGSELNEPAAEPTCDPTDVYNVAHLSSTYHGGVMHYNGERQLEEMLKKFVIEKYKPQPVEEFGARIAKALEKNQTSWVLNNVGALYWRVKGHGQRAMDCLRQALHLAPYPMQAVPLISLANVLLHTHVLQEAAVVAKMALDIEPHLAISHFTMGNVYLALHDFQMAVGWYESALELEPDLEQAANQLFVVRCHILEEDIFPKTSRQTGE</sequence>
<feature type="region of interest" description="Disordered" evidence="3">
    <location>
        <begin position="457"/>
        <end position="503"/>
    </location>
</feature>
<evidence type="ECO:0000256" key="2">
    <source>
        <dbReference type="SAM" id="Coils"/>
    </source>
</evidence>
<keyword evidence="2" id="KW-0175">Coiled coil</keyword>
<dbReference type="Proteomes" id="UP000694388">
    <property type="component" value="Unplaced"/>
</dbReference>
<accession>A0A8C4WVQ3</accession>
<dbReference type="SMART" id="SM00028">
    <property type="entry name" value="TPR"/>
    <property type="match status" value="5"/>
</dbReference>
<dbReference type="Ensembl" id="ENSEBUT00000014801.1">
    <property type="protein sequence ID" value="ENSEBUP00000014225.1"/>
    <property type="gene ID" value="ENSEBUG00000008861.1"/>
</dbReference>
<organism evidence="4 5">
    <name type="scientific">Eptatretus burgeri</name>
    <name type="common">Inshore hagfish</name>
    <dbReference type="NCBI Taxonomy" id="7764"/>
    <lineage>
        <taxon>Eukaryota</taxon>
        <taxon>Metazoa</taxon>
        <taxon>Chordata</taxon>
        <taxon>Craniata</taxon>
        <taxon>Vertebrata</taxon>
        <taxon>Cyclostomata</taxon>
        <taxon>Myxini</taxon>
        <taxon>Myxiniformes</taxon>
        <taxon>Myxinidae</taxon>
        <taxon>Eptatretinae</taxon>
        <taxon>Eptatretus</taxon>
    </lineage>
</organism>
<dbReference type="PROSITE" id="PS50005">
    <property type="entry name" value="TPR"/>
    <property type="match status" value="2"/>
</dbReference>
<dbReference type="PROSITE" id="PS50293">
    <property type="entry name" value="TPR_REGION"/>
    <property type="match status" value="1"/>
</dbReference>
<proteinExistence type="predicted"/>
<reference evidence="4" key="2">
    <citation type="submission" date="2025-09" db="UniProtKB">
        <authorList>
            <consortium name="Ensembl"/>
        </authorList>
    </citation>
    <scope>IDENTIFICATION</scope>
</reference>
<dbReference type="InterPro" id="IPR011990">
    <property type="entry name" value="TPR-like_helical_dom_sf"/>
</dbReference>
<dbReference type="PANTHER" id="PTHR16091:SF1">
    <property type="entry name" value="TETRATRICOPEPTIDE REPEAT PROTEIN 17"/>
    <property type="match status" value="1"/>
</dbReference>
<dbReference type="PANTHER" id="PTHR16091">
    <property type="entry name" value="TTC17 PROTEIN"/>
    <property type="match status" value="1"/>
</dbReference>
<protein>
    <submittedName>
        <fullName evidence="4">Tetratricopeptide repeat domain 17</fullName>
    </submittedName>
</protein>
<evidence type="ECO:0000256" key="3">
    <source>
        <dbReference type="SAM" id="MobiDB-lite"/>
    </source>
</evidence>
<dbReference type="GO" id="GO:0030041">
    <property type="term" value="P:actin filament polymerization"/>
    <property type="evidence" value="ECO:0007669"/>
    <property type="project" value="TreeGrafter"/>
</dbReference>
<feature type="repeat" description="TPR" evidence="1">
    <location>
        <begin position="296"/>
        <end position="329"/>
    </location>
</feature>
<dbReference type="AlphaFoldDB" id="A0A8C4WVQ3"/>
<keyword evidence="1" id="KW-0802">TPR repeat</keyword>
<evidence type="ECO:0000313" key="5">
    <source>
        <dbReference type="Proteomes" id="UP000694388"/>
    </source>
</evidence>
<evidence type="ECO:0000313" key="4">
    <source>
        <dbReference type="Ensembl" id="ENSEBUP00000014225.1"/>
    </source>
</evidence>
<reference evidence="4" key="1">
    <citation type="submission" date="2025-08" db="UniProtKB">
        <authorList>
            <consortium name="Ensembl"/>
        </authorList>
    </citation>
    <scope>IDENTIFICATION</scope>
</reference>
<feature type="coiled-coil region" evidence="2">
    <location>
        <begin position="349"/>
        <end position="383"/>
    </location>
</feature>
<dbReference type="Pfam" id="PF13176">
    <property type="entry name" value="TPR_7"/>
    <property type="match status" value="1"/>
</dbReference>
<feature type="repeat" description="TPR" evidence="1">
    <location>
        <begin position="1106"/>
        <end position="1139"/>
    </location>
</feature>
<dbReference type="GeneTree" id="ENSGT00390000006196"/>
<feature type="region of interest" description="Disordered" evidence="3">
    <location>
        <begin position="887"/>
        <end position="923"/>
    </location>
</feature>